<comment type="caution">
    <text evidence="1">The sequence shown here is derived from an EMBL/GenBank/DDBJ whole genome shotgun (WGS) entry which is preliminary data.</text>
</comment>
<name>A0A9N9HDH0_9GLOM</name>
<dbReference type="AlphaFoldDB" id="A0A9N9HDH0"/>
<evidence type="ECO:0000313" key="2">
    <source>
        <dbReference type="Proteomes" id="UP000789572"/>
    </source>
</evidence>
<accession>A0A9N9HDH0</accession>
<keyword evidence="2" id="KW-1185">Reference proteome</keyword>
<feature type="non-terminal residue" evidence="1">
    <location>
        <position position="99"/>
    </location>
</feature>
<dbReference type="EMBL" id="CAJVPJ010006897">
    <property type="protein sequence ID" value="CAG8671866.1"/>
    <property type="molecule type" value="Genomic_DNA"/>
</dbReference>
<sequence length="99" mass="11042">KFNQSNEVRFGELVQSNVQYQEKLSQQVASTNDNFTELESQADKLFPKIDSVDSNVKHYVEAFDVTATNAMCSMDSAVLDGESKLSETSDSHCQTIDNL</sequence>
<evidence type="ECO:0000313" key="1">
    <source>
        <dbReference type="EMBL" id="CAG8671866.1"/>
    </source>
</evidence>
<proteinExistence type="predicted"/>
<organism evidence="1 2">
    <name type="scientific">Paraglomus occultum</name>
    <dbReference type="NCBI Taxonomy" id="144539"/>
    <lineage>
        <taxon>Eukaryota</taxon>
        <taxon>Fungi</taxon>
        <taxon>Fungi incertae sedis</taxon>
        <taxon>Mucoromycota</taxon>
        <taxon>Glomeromycotina</taxon>
        <taxon>Glomeromycetes</taxon>
        <taxon>Paraglomerales</taxon>
        <taxon>Paraglomeraceae</taxon>
        <taxon>Paraglomus</taxon>
    </lineage>
</organism>
<gene>
    <name evidence="1" type="ORF">POCULU_LOCUS11014</name>
</gene>
<feature type="non-terminal residue" evidence="1">
    <location>
        <position position="1"/>
    </location>
</feature>
<protein>
    <submittedName>
        <fullName evidence="1">5501_t:CDS:1</fullName>
    </submittedName>
</protein>
<dbReference type="Proteomes" id="UP000789572">
    <property type="component" value="Unassembled WGS sequence"/>
</dbReference>
<reference evidence="1" key="1">
    <citation type="submission" date="2021-06" db="EMBL/GenBank/DDBJ databases">
        <authorList>
            <person name="Kallberg Y."/>
            <person name="Tangrot J."/>
            <person name="Rosling A."/>
        </authorList>
    </citation>
    <scope>NUCLEOTIDE SEQUENCE</scope>
    <source>
        <strain evidence="1">IA702</strain>
    </source>
</reference>